<dbReference type="GO" id="GO:0005886">
    <property type="term" value="C:plasma membrane"/>
    <property type="evidence" value="ECO:0007669"/>
    <property type="project" value="TreeGrafter"/>
</dbReference>
<dbReference type="InterPro" id="IPR051384">
    <property type="entry name" value="Mth_GPCR"/>
</dbReference>
<organism evidence="2 3">
    <name type="scientific">Lucilia cuprina</name>
    <name type="common">Green bottle fly</name>
    <name type="synonym">Australian sheep blowfly</name>
    <dbReference type="NCBI Taxonomy" id="7375"/>
    <lineage>
        <taxon>Eukaryota</taxon>
        <taxon>Metazoa</taxon>
        <taxon>Ecdysozoa</taxon>
        <taxon>Arthropoda</taxon>
        <taxon>Hexapoda</taxon>
        <taxon>Insecta</taxon>
        <taxon>Pterygota</taxon>
        <taxon>Neoptera</taxon>
        <taxon>Endopterygota</taxon>
        <taxon>Diptera</taxon>
        <taxon>Brachycera</taxon>
        <taxon>Muscomorpha</taxon>
        <taxon>Oestroidea</taxon>
        <taxon>Calliphoridae</taxon>
        <taxon>Luciliinae</taxon>
        <taxon>Lucilia</taxon>
    </lineage>
</organism>
<keyword evidence="1" id="KW-1133">Transmembrane helix</keyword>
<dbReference type="OrthoDB" id="6134459at2759"/>
<comment type="caution">
    <text evidence="2">The sequence shown here is derived from an EMBL/GenBank/DDBJ whole genome shotgun (WGS) entry which is preliminary data.</text>
</comment>
<dbReference type="Gene3D" id="1.20.1070.10">
    <property type="entry name" value="Rhodopsin 7-helix transmembrane proteins"/>
    <property type="match status" value="1"/>
</dbReference>
<dbReference type="Proteomes" id="UP000037069">
    <property type="component" value="Unassembled WGS sequence"/>
</dbReference>
<evidence type="ECO:0000313" key="2">
    <source>
        <dbReference type="EMBL" id="KNC31896.1"/>
    </source>
</evidence>
<reference evidence="2 3" key="1">
    <citation type="journal article" date="2015" name="Nat. Commun.">
        <title>Lucilia cuprina genome unlocks parasitic fly biology to underpin future interventions.</title>
        <authorList>
            <person name="Anstead C.A."/>
            <person name="Korhonen P.K."/>
            <person name="Young N.D."/>
            <person name="Hall R.S."/>
            <person name="Jex A.R."/>
            <person name="Murali S.C."/>
            <person name="Hughes D.S."/>
            <person name="Lee S.F."/>
            <person name="Perry T."/>
            <person name="Stroehlein A.J."/>
            <person name="Ansell B.R."/>
            <person name="Breugelmans B."/>
            <person name="Hofmann A."/>
            <person name="Qu J."/>
            <person name="Dugan S."/>
            <person name="Lee S.L."/>
            <person name="Chao H."/>
            <person name="Dinh H."/>
            <person name="Han Y."/>
            <person name="Doddapaneni H.V."/>
            <person name="Worley K.C."/>
            <person name="Muzny D.M."/>
            <person name="Ioannidis P."/>
            <person name="Waterhouse R.M."/>
            <person name="Zdobnov E.M."/>
            <person name="James P.J."/>
            <person name="Bagnall N.H."/>
            <person name="Kotze A.C."/>
            <person name="Gibbs R.A."/>
            <person name="Richards S."/>
            <person name="Batterham P."/>
            <person name="Gasser R.B."/>
        </authorList>
    </citation>
    <scope>NUCLEOTIDE SEQUENCE [LARGE SCALE GENOMIC DNA]</scope>
    <source>
        <strain evidence="2 3">LS</strain>
        <tissue evidence="2">Full body</tissue>
    </source>
</reference>
<feature type="non-terminal residue" evidence="2">
    <location>
        <position position="153"/>
    </location>
</feature>
<dbReference type="PANTHER" id="PTHR47154">
    <property type="entry name" value="G-PROTEIN COUPLED RECEPTOR MTH-RELATED"/>
    <property type="match status" value="1"/>
</dbReference>
<keyword evidence="1" id="KW-0472">Membrane</keyword>
<keyword evidence="2" id="KW-0675">Receptor</keyword>
<evidence type="ECO:0000313" key="3">
    <source>
        <dbReference type="Proteomes" id="UP000037069"/>
    </source>
</evidence>
<sequence length="153" mass="17586">MFVAIKDVRNSNYGEGLIFHLFSLTIGLAALVYLQLKNPMNLSHTACRNIGFLAYFFLIVSFLILNIISGNFWATFSLKPIKSWHLKILYGLTLAVAFALKYLAKFAQDSRMARYLKPGIGEDFCWFDIRLWGILLYFYFPILISLSLSLYCS</sequence>
<feature type="transmembrane region" description="Helical" evidence="1">
    <location>
        <begin position="17"/>
        <end position="34"/>
    </location>
</feature>
<protein>
    <submittedName>
        <fullName evidence="2">Putative G-protein coupled receptor Mth-like 9</fullName>
    </submittedName>
</protein>
<feature type="transmembrane region" description="Helical" evidence="1">
    <location>
        <begin position="129"/>
        <end position="151"/>
    </location>
</feature>
<keyword evidence="3" id="KW-1185">Reference proteome</keyword>
<proteinExistence type="predicted"/>
<evidence type="ECO:0000256" key="1">
    <source>
        <dbReference type="SAM" id="Phobius"/>
    </source>
</evidence>
<name>A0A0L0CI35_LUCCU</name>
<dbReference type="AlphaFoldDB" id="A0A0L0CI35"/>
<keyword evidence="1" id="KW-0812">Transmembrane</keyword>
<dbReference type="GO" id="GO:0008528">
    <property type="term" value="F:G protein-coupled peptide receptor activity"/>
    <property type="evidence" value="ECO:0007669"/>
    <property type="project" value="TreeGrafter"/>
</dbReference>
<gene>
    <name evidence="2" type="ORF">FF38_01986</name>
</gene>
<accession>A0A0L0CI35</accession>
<dbReference type="PANTHER" id="PTHR47154:SF2">
    <property type="entry name" value="G-PROTEIN COUPLED RECEPTOR MTH-RELATED"/>
    <property type="match status" value="1"/>
</dbReference>
<feature type="transmembrane region" description="Helical" evidence="1">
    <location>
        <begin position="46"/>
        <end position="68"/>
    </location>
</feature>
<feature type="transmembrane region" description="Helical" evidence="1">
    <location>
        <begin position="88"/>
        <end position="108"/>
    </location>
</feature>
<dbReference type="EMBL" id="JRES01000369">
    <property type="protein sequence ID" value="KNC31896.1"/>
    <property type="molecule type" value="Genomic_DNA"/>
</dbReference>